<comment type="subcellular location">
    <subcellularLocation>
        <location evidence="1">Nucleus</location>
    </subcellularLocation>
</comment>
<dbReference type="GO" id="GO:0000481">
    <property type="term" value="P:maturation of 5S rRNA"/>
    <property type="evidence" value="ECO:0007669"/>
    <property type="project" value="TreeGrafter"/>
</dbReference>
<gene>
    <name evidence="4" type="ORF">DVH24_024894</name>
</gene>
<dbReference type="STRING" id="3750.A0A498JI18"/>
<name>A0A498JI18_MALDO</name>
<proteinExistence type="inferred from homology"/>
<evidence type="ECO:0000256" key="3">
    <source>
        <dbReference type="ARBA" id="ARBA00023242"/>
    </source>
</evidence>
<evidence type="ECO:0000313" key="5">
    <source>
        <dbReference type="Proteomes" id="UP000290289"/>
    </source>
</evidence>
<dbReference type="PANTHER" id="PTHR14152:SF5">
    <property type="entry name" value="U4_U6.U5 TRI-SNRNP-ASSOCIATED PROTEIN 1"/>
    <property type="match status" value="1"/>
</dbReference>
<dbReference type="SMR" id="A0A498JI18"/>
<dbReference type="EMBL" id="RDQH01000333">
    <property type="protein sequence ID" value="RXH95210.1"/>
    <property type="molecule type" value="Genomic_DNA"/>
</dbReference>
<comment type="similarity">
    <text evidence="2">Belongs to the SNU66/SART1 family.</text>
</comment>
<evidence type="ECO:0000313" key="4">
    <source>
        <dbReference type="EMBL" id="RXH95210.1"/>
    </source>
</evidence>
<reference evidence="4 5" key="1">
    <citation type="submission" date="2018-10" db="EMBL/GenBank/DDBJ databases">
        <title>A high-quality apple genome assembly.</title>
        <authorList>
            <person name="Hu J."/>
        </authorList>
    </citation>
    <scope>NUCLEOTIDE SEQUENCE [LARGE SCALE GENOMIC DNA]</scope>
    <source>
        <strain evidence="5">cv. HFTH1</strain>
        <tissue evidence="4">Young leaf</tissue>
    </source>
</reference>
<protein>
    <recommendedName>
        <fullName evidence="6">SART-1 family protein</fullName>
    </recommendedName>
</protein>
<comment type="caution">
    <text evidence="4">The sequence shown here is derived from an EMBL/GenBank/DDBJ whole genome shotgun (WGS) entry which is preliminary data.</text>
</comment>
<dbReference type="GO" id="GO:0046540">
    <property type="term" value="C:U4/U6 x U5 tri-snRNP complex"/>
    <property type="evidence" value="ECO:0007669"/>
    <property type="project" value="TreeGrafter"/>
</dbReference>
<accession>A0A498JI18</accession>
<dbReference type="GO" id="GO:0045292">
    <property type="term" value="P:mRNA cis splicing, via spliceosome"/>
    <property type="evidence" value="ECO:0007669"/>
    <property type="project" value="TreeGrafter"/>
</dbReference>
<keyword evidence="3" id="KW-0539">Nucleus</keyword>
<dbReference type="Proteomes" id="UP000290289">
    <property type="component" value="Chromosome 7"/>
</dbReference>
<evidence type="ECO:0000256" key="1">
    <source>
        <dbReference type="ARBA" id="ARBA00004123"/>
    </source>
</evidence>
<dbReference type="InterPro" id="IPR005011">
    <property type="entry name" value="SNU66/SART1"/>
</dbReference>
<dbReference type="PANTHER" id="PTHR14152">
    <property type="entry name" value="SQUAMOUS CELL CARCINOMA ANTIGEN RECOGNISED BY CYTOTOXIC T LYMPHOCYTES"/>
    <property type="match status" value="1"/>
</dbReference>
<dbReference type="AlphaFoldDB" id="A0A498JI18"/>
<evidence type="ECO:0008006" key="6">
    <source>
        <dbReference type="Google" id="ProtNLM"/>
    </source>
</evidence>
<sequence length="155" mass="17739">MELIAKTKNTLILLQRTIRRRRAFQMEFFAVGKGLSGALKLLKERGSLEVKHDTDAVRMTDELGRPMTQKEAYNRLSHAFHRKGPGKRKQEKCRKQFEKEQKLKQMSSSDTPLQSMETVREAQAQLRKPYLVLSGHVHPGQTSDPASGFATVEQF</sequence>
<keyword evidence="5" id="KW-1185">Reference proteome</keyword>
<evidence type="ECO:0000256" key="2">
    <source>
        <dbReference type="ARBA" id="ARBA00006076"/>
    </source>
</evidence>
<organism evidence="4 5">
    <name type="scientific">Malus domestica</name>
    <name type="common">Apple</name>
    <name type="synonym">Pyrus malus</name>
    <dbReference type="NCBI Taxonomy" id="3750"/>
    <lineage>
        <taxon>Eukaryota</taxon>
        <taxon>Viridiplantae</taxon>
        <taxon>Streptophyta</taxon>
        <taxon>Embryophyta</taxon>
        <taxon>Tracheophyta</taxon>
        <taxon>Spermatophyta</taxon>
        <taxon>Magnoliopsida</taxon>
        <taxon>eudicotyledons</taxon>
        <taxon>Gunneridae</taxon>
        <taxon>Pentapetalae</taxon>
        <taxon>rosids</taxon>
        <taxon>fabids</taxon>
        <taxon>Rosales</taxon>
        <taxon>Rosaceae</taxon>
        <taxon>Amygdaloideae</taxon>
        <taxon>Maleae</taxon>
        <taxon>Malus</taxon>
    </lineage>
</organism>
<dbReference type="Pfam" id="PF03343">
    <property type="entry name" value="SART-1"/>
    <property type="match status" value="1"/>
</dbReference>
<dbReference type="OrthoDB" id="1166621at2759"/>